<dbReference type="CDD" id="cd07786">
    <property type="entry name" value="FGGY_EcGK_like"/>
    <property type="match status" value="1"/>
</dbReference>
<dbReference type="EC" id="2.7.1.30" evidence="9"/>
<feature type="binding site" evidence="9">
    <location>
        <position position="409"/>
    </location>
    <ligand>
        <name>ATP</name>
        <dbReference type="ChEBI" id="CHEBI:30616"/>
    </ligand>
</feature>
<dbReference type="FunFam" id="3.30.420.40:FF:000008">
    <property type="entry name" value="Glycerol kinase"/>
    <property type="match status" value="1"/>
</dbReference>
<feature type="binding site" evidence="9">
    <location>
        <position position="134"/>
    </location>
    <ligand>
        <name>glycerol</name>
        <dbReference type="ChEBI" id="CHEBI:17754"/>
    </ligand>
</feature>
<dbReference type="SUPFAM" id="SSF53067">
    <property type="entry name" value="Actin-like ATPase domain"/>
    <property type="match status" value="2"/>
</dbReference>
<dbReference type="PROSITE" id="PS00933">
    <property type="entry name" value="FGGY_KINASES_1"/>
    <property type="match status" value="1"/>
</dbReference>
<feature type="binding site" evidence="9">
    <location>
        <position position="134"/>
    </location>
    <ligand>
        <name>sn-glycerol 3-phosphate</name>
        <dbReference type="ChEBI" id="CHEBI:57597"/>
    </ligand>
</feature>
<feature type="binding site" evidence="9">
    <location>
        <position position="266"/>
    </location>
    <ligand>
        <name>ATP</name>
        <dbReference type="ChEBI" id="CHEBI:30616"/>
    </ligand>
</feature>
<comment type="caution">
    <text evidence="13">The sequence shown here is derived from an EMBL/GenBank/DDBJ whole genome shotgun (WGS) entry which is preliminary data.</text>
</comment>
<evidence type="ECO:0000256" key="1">
    <source>
        <dbReference type="ARBA" id="ARBA00005190"/>
    </source>
</evidence>
<name>A0A9D8KBZ0_9DELT</name>
<evidence type="ECO:0000256" key="5">
    <source>
        <dbReference type="ARBA" id="ARBA00022777"/>
    </source>
</evidence>
<evidence type="ECO:0000256" key="6">
    <source>
        <dbReference type="ARBA" id="ARBA00022798"/>
    </source>
</evidence>
<evidence type="ECO:0000259" key="11">
    <source>
        <dbReference type="Pfam" id="PF00370"/>
    </source>
</evidence>
<comment type="function">
    <text evidence="9">Key enzyme in the regulation of glycerol uptake and metabolism. Catalyzes the phosphorylation of glycerol to yield sn-glycerol 3-phosphate.</text>
</comment>
<feature type="binding site" evidence="9">
    <location>
        <position position="12"/>
    </location>
    <ligand>
        <name>ADP</name>
        <dbReference type="ChEBI" id="CHEBI:456216"/>
    </ligand>
</feature>
<dbReference type="InterPro" id="IPR043129">
    <property type="entry name" value="ATPase_NBD"/>
</dbReference>
<reference evidence="13" key="1">
    <citation type="journal article" date="2021" name="Environ. Microbiol.">
        <title>Genomic characterization of three novel Desulfobacterota classes expand the metabolic and phylogenetic diversity of the phylum.</title>
        <authorList>
            <person name="Murphy C.L."/>
            <person name="Biggerstaff J."/>
            <person name="Eichhorn A."/>
            <person name="Ewing E."/>
            <person name="Shahan R."/>
            <person name="Soriano D."/>
            <person name="Stewart S."/>
            <person name="VanMol K."/>
            <person name="Walker R."/>
            <person name="Walters P."/>
            <person name="Elshahed M.S."/>
            <person name="Youssef N.H."/>
        </authorList>
    </citation>
    <scope>NUCLEOTIDE SEQUENCE</scope>
    <source>
        <strain evidence="13">Zod_Metabat.24</strain>
    </source>
</reference>
<protein>
    <recommendedName>
        <fullName evidence="9">Glycerol kinase</fullName>
        <ecNumber evidence="9">2.7.1.30</ecNumber>
    </recommendedName>
    <alternativeName>
        <fullName evidence="9">ATP:glycerol 3-phosphotransferase</fullName>
    </alternativeName>
    <alternativeName>
        <fullName evidence="9">Glycerokinase</fullName>
        <shortName evidence="9">GK</shortName>
    </alternativeName>
</protein>
<gene>
    <name evidence="9 13" type="primary">glpK</name>
    <name evidence="13" type="ORF">JW984_02665</name>
</gene>
<feature type="binding site" evidence="9">
    <location>
        <position position="244"/>
    </location>
    <ligand>
        <name>sn-glycerol 3-phosphate</name>
        <dbReference type="ChEBI" id="CHEBI:57597"/>
    </ligand>
</feature>
<dbReference type="InterPro" id="IPR005999">
    <property type="entry name" value="Glycerol_kin"/>
</dbReference>
<evidence type="ECO:0000256" key="4">
    <source>
        <dbReference type="ARBA" id="ARBA00022741"/>
    </source>
</evidence>
<dbReference type="PANTHER" id="PTHR10196:SF69">
    <property type="entry name" value="GLYCEROL KINASE"/>
    <property type="match status" value="1"/>
</dbReference>
<feature type="binding site" evidence="9">
    <location>
        <position position="82"/>
    </location>
    <ligand>
        <name>sn-glycerol 3-phosphate</name>
        <dbReference type="ChEBI" id="CHEBI:57597"/>
    </ligand>
</feature>
<evidence type="ECO:0000256" key="3">
    <source>
        <dbReference type="ARBA" id="ARBA00022679"/>
    </source>
</evidence>
<dbReference type="PANTHER" id="PTHR10196">
    <property type="entry name" value="SUGAR KINASE"/>
    <property type="match status" value="1"/>
</dbReference>
<dbReference type="PIRSF" id="PIRSF000538">
    <property type="entry name" value="GlpK"/>
    <property type="match status" value="1"/>
</dbReference>
<keyword evidence="5 9" id="KW-0418">Kinase</keyword>
<feature type="binding site" evidence="9">
    <location>
        <position position="83"/>
    </location>
    <ligand>
        <name>glycerol</name>
        <dbReference type="ChEBI" id="CHEBI:17754"/>
    </ligand>
</feature>
<organism evidence="13 14">
    <name type="scientific">Candidatus Zymogenus saltonus</name>
    <dbReference type="NCBI Taxonomy" id="2844893"/>
    <lineage>
        <taxon>Bacteria</taxon>
        <taxon>Deltaproteobacteria</taxon>
        <taxon>Candidatus Zymogenia</taxon>
        <taxon>Candidatus Zymogeniales</taxon>
        <taxon>Candidatus Zymogenaceae</taxon>
        <taxon>Candidatus Zymogenus</taxon>
    </lineage>
</organism>
<dbReference type="AlphaFoldDB" id="A0A9D8KBZ0"/>
<comment type="pathway">
    <text evidence="1 9">Polyol metabolism; glycerol degradation via glycerol kinase pathway; sn-glycerol 3-phosphate from glycerol: step 1/1.</text>
</comment>
<keyword evidence="6 9" id="KW-0319">Glycerol metabolism</keyword>
<reference evidence="13" key="2">
    <citation type="submission" date="2021-01" db="EMBL/GenBank/DDBJ databases">
        <authorList>
            <person name="Hahn C.R."/>
            <person name="Youssef N.H."/>
            <person name="Elshahed M."/>
        </authorList>
    </citation>
    <scope>NUCLEOTIDE SEQUENCE</scope>
    <source>
        <strain evidence="13">Zod_Metabat.24</strain>
    </source>
</reference>
<evidence type="ECO:0000256" key="10">
    <source>
        <dbReference type="RuleBase" id="RU003733"/>
    </source>
</evidence>
<comment type="caution">
    <text evidence="9">Lacks conserved residue(s) required for the propagation of feature annotation.</text>
</comment>
<dbReference type="NCBIfam" id="TIGR01311">
    <property type="entry name" value="glycerol_kin"/>
    <property type="match status" value="1"/>
</dbReference>
<evidence type="ECO:0000256" key="2">
    <source>
        <dbReference type="ARBA" id="ARBA00009156"/>
    </source>
</evidence>
<feature type="binding site" evidence="9">
    <location>
        <position position="12"/>
    </location>
    <ligand>
        <name>ATP</name>
        <dbReference type="ChEBI" id="CHEBI:30616"/>
    </ligand>
</feature>
<feature type="binding site" evidence="9">
    <location>
        <position position="266"/>
    </location>
    <ligand>
        <name>ADP</name>
        <dbReference type="ChEBI" id="CHEBI:456216"/>
    </ligand>
</feature>
<evidence type="ECO:0000259" key="12">
    <source>
        <dbReference type="Pfam" id="PF02782"/>
    </source>
</evidence>
<dbReference type="InterPro" id="IPR018484">
    <property type="entry name" value="FGGY_N"/>
</dbReference>
<keyword evidence="3 9" id="KW-0808">Transferase</keyword>
<evidence type="ECO:0000256" key="9">
    <source>
        <dbReference type="HAMAP-Rule" id="MF_00186"/>
    </source>
</evidence>
<feature type="binding site" evidence="9">
    <location>
        <position position="244"/>
    </location>
    <ligand>
        <name>glycerol</name>
        <dbReference type="ChEBI" id="CHEBI:17754"/>
    </ligand>
</feature>
<dbReference type="GO" id="GO:0005829">
    <property type="term" value="C:cytosol"/>
    <property type="evidence" value="ECO:0007669"/>
    <property type="project" value="TreeGrafter"/>
</dbReference>
<feature type="domain" description="Carbohydrate kinase FGGY N-terminal" evidence="11">
    <location>
        <begin position="4"/>
        <end position="251"/>
    </location>
</feature>
<keyword evidence="7 9" id="KW-0067">ATP-binding</keyword>
<feature type="binding site" evidence="9">
    <location>
        <position position="312"/>
    </location>
    <ligand>
        <name>ATP</name>
        <dbReference type="ChEBI" id="CHEBI:30616"/>
    </ligand>
</feature>
<evidence type="ECO:0000313" key="13">
    <source>
        <dbReference type="EMBL" id="MBN1572079.1"/>
    </source>
</evidence>
<dbReference type="PROSITE" id="PS00445">
    <property type="entry name" value="FGGY_KINASES_2"/>
    <property type="match status" value="1"/>
</dbReference>
<dbReference type="GO" id="GO:0019563">
    <property type="term" value="P:glycerol catabolic process"/>
    <property type="evidence" value="ECO:0007669"/>
    <property type="project" value="UniProtKB-UniRule"/>
</dbReference>
<proteinExistence type="inferred from homology"/>
<feature type="domain" description="Carbohydrate kinase FGGY C-terminal" evidence="12">
    <location>
        <begin position="261"/>
        <end position="447"/>
    </location>
</feature>
<evidence type="ECO:0000256" key="8">
    <source>
        <dbReference type="ARBA" id="ARBA00052101"/>
    </source>
</evidence>
<dbReference type="NCBIfam" id="NF000756">
    <property type="entry name" value="PRK00047.1"/>
    <property type="match status" value="1"/>
</dbReference>
<comment type="activity regulation">
    <text evidence="9">Inhibited by fructose 1,6-bisphosphate (FBP).</text>
</comment>
<dbReference type="GO" id="GO:0005524">
    <property type="term" value="F:ATP binding"/>
    <property type="evidence" value="ECO:0007669"/>
    <property type="project" value="UniProtKB-UniRule"/>
</dbReference>
<feature type="binding site" evidence="9">
    <location>
        <position position="16"/>
    </location>
    <ligand>
        <name>ADP</name>
        <dbReference type="ChEBI" id="CHEBI:456216"/>
    </ligand>
</feature>
<comment type="catalytic activity">
    <reaction evidence="8 9">
        <text>glycerol + ATP = sn-glycerol 3-phosphate + ADP + H(+)</text>
        <dbReference type="Rhea" id="RHEA:21644"/>
        <dbReference type="ChEBI" id="CHEBI:15378"/>
        <dbReference type="ChEBI" id="CHEBI:17754"/>
        <dbReference type="ChEBI" id="CHEBI:30616"/>
        <dbReference type="ChEBI" id="CHEBI:57597"/>
        <dbReference type="ChEBI" id="CHEBI:456216"/>
        <dbReference type="EC" id="2.7.1.30"/>
    </reaction>
</comment>
<feature type="binding site" evidence="9">
    <location>
        <position position="409"/>
    </location>
    <ligand>
        <name>ADP</name>
        <dbReference type="ChEBI" id="CHEBI:456216"/>
    </ligand>
</feature>
<dbReference type="Pfam" id="PF02782">
    <property type="entry name" value="FGGY_C"/>
    <property type="match status" value="1"/>
</dbReference>
<accession>A0A9D8KBZ0</accession>
<dbReference type="InterPro" id="IPR018483">
    <property type="entry name" value="Carb_kinase_FGGY_CS"/>
</dbReference>
<dbReference type="Gene3D" id="3.30.420.40">
    <property type="match status" value="2"/>
</dbReference>
<evidence type="ECO:0000313" key="14">
    <source>
        <dbReference type="Proteomes" id="UP000809273"/>
    </source>
</evidence>
<dbReference type="InterPro" id="IPR018485">
    <property type="entry name" value="FGGY_C"/>
</dbReference>
<feature type="binding site" evidence="9">
    <location>
        <position position="12"/>
    </location>
    <ligand>
        <name>sn-glycerol 3-phosphate</name>
        <dbReference type="ChEBI" id="CHEBI:57597"/>
    </ligand>
</feature>
<dbReference type="HAMAP" id="MF_00186">
    <property type="entry name" value="Glycerol_kin"/>
    <property type="match status" value="1"/>
</dbReference>
<dbReference type="InterPro" id="IPR000577">
    <property type="entry name" value="Carb_kinase_FGGY"/>
</dbReference>
<feature type="binding site" evidence="9">
    <location>
        <position position="82"/>
    </location>
    <ligand>
        <name>glycerol</name>
        <dbReference type="ChEBI" id="CHEBI:17754"/>
    </ligand>
</feature>
<feature type="binding site" evidence="9">
    <location>
        <position position="245"/>
    </location>
    <ligand>
        <name>glycerol</name>
        <dbReference type="ChEBI" id="CHEBI:17754"/>
    </ligand>
</feature>
<feature type="binding site" evidence="9">
    <location>
        <position position="308"/>
    </location>
    <ligand>
        <name>ATP</name>
        <dbReference type="ChEBI" id="CHEBI:30616"/>
    </ligand>
</feature>
<dbReference type="GO" id="GO:0006072">
    <property type="term" value="P:glycerol-3-phosphate metabolic process"/>
    <property type="evidence" value="ECO:0007669"/>
    <property type="project" value="InterPro"/>
</dbReference>
<dbReference type="Proteomes" id="UP000809273">
    <property type="component" value="Unassembled WGS sequence"/>
</dbReference>
<dbReference type="EMBL" id="JAFGIX010000011">
    <property type="protein sequence ID" value="MBN1572079.1"/>
    <property type="molecule type" value="Genomic_DNA"/>
</dbReference>
<feature type="binding site" evidence="9">
    <location>
        <position position="13"/>
    </location>
    <ligand>
        <name>ATP</name>
        <dbReference type="ChEBI" id="CHEBI:30616"/>
    </ligand>
</feature>
<feature type="binding site" evidence="9">
    <location>
        <position position="83"/>
    </location>
    <ligand>
        <name>sn-glycerol 3-phosphate</name>
        <dbReference type="ChEBI" id="CHEBI:57597"/>
    </ligand>
</feature>
<feature type="binding site" evidence="9">
    <location>
        <position position="413"/>
    </location>
    <ligand>
        <name>ADP</name>
        <dbReference type="ChEBI" id="CHEBI:456216"/>
    </ligand>
</feature>
<sequence length="495" mass="54396">MGGYIMAIDQGTTGSRVFIFDEKGAVVGSAYKEFTQIYPKPGWVEHNPMEIWKSVEETMLDACVRSGVELKEIHAIGITNQRETTVLWEKETGVPIHNAIVWQCRRTAGICDELKSAGYEPLFKKNTGLVVDAYFSGTKVKWLLDNVPGARDKAEKGEILFGTIDTWLMYNLSGGEVHATDYTNASRTLMFNIEKKEWDKKILDILGVPEAMLPVVKDSASLFGHTAEKLPMDRKVPITGVAGDQQAALFGQGCTKPGMAKNTYGTGCFLLSVTDGIVHSEKGLLTTIACSDEGKPIYSLEGAVFIAGAAIQWLRDELKIIKDAKETEELAKSVDDNHGLYMVPAFVGLGAPYWDMHARGGILGITRGSGRSHLARAALESIAYQTKDLVEVVNEESEVDMNLLRVDGGAASNNFLMQFQSDILDIDVERPKMIETTAAGAAYLAGLGSGFWKSGAELTECREVERVFNPAMDKSERERLYKGWKEAVKRVSTKL</sequence>
<dbReference type="Pfam" id="PF00370">
    <property type="entry name" value="FGGY_N"/>
    <property type="match status" value="1"/>
</dbReference>
<evidence type="ECO:0000256" key="7">
    <source>
        <dbReference type="ARBA" id="ARBA00022840"/>
    </source>
</evidence>
<feature type="binding site" evidence="9">
    <location>
        <position position="308"/>
    </location>
    <ligand>
        <name>ADP</name>
        <dbReference type="ChEBI" id="CHEBI:456216"/>
    </ligand>
</feature>
<keyword evidence="4 9" id="KW-0547">Nucleotide-binding</keyword>
<dbReference type="GO" id="GO:0004370">
    <property type="term" value="F:glycerol kinase activity"/>
    <property type="evidence" value="ECO:0007669"/>
    <property type="project" value="UniProtKB-UniRule"/>
</dbReference>
<comment type="similarity">
    <text evidence="2 9 10">Belongs to the FGGY kinase family.</text>
</comment>
<dbReference type="FunFam" id="3.30.420.40:FF:000007">
    <property type="entry name" value="Glycerol kinase"/>
    <property type="match status" value="1"/>
</dbReference>